<comment type="caution">
    <text evidence="2">The sequence shown here is derived from an EMBL/GenBank/DDBJ whole genome shotgun (WGS) entry which is preliminary data.</text>
</comment>
<gene>
    <name evidence="2" type="ORF">A6D92_02495</name>
</gene>
<dbReference type="InterPro" id="IPR000330">
    <property type="entry name" value="SNF2_N"/>
</dbReference>
<dbReference type="InterPro" id="IPR038718">
    <property type="entry name" value="SNF2-like_sf"/>
</dbReference>
<organism evidence="2 3">
    <name type="scientific">Symbiobacterium thermophilum</name>
    <dbReference type="NCBI Taxonomy" id="2734"/>
    <lineage>
        <taxon>Bacteria</taxon>
        <taxon>Bacillati</taxon>
        <taxon>Bacillota</taxon>
        <taxon>Clostridia</taxon>
        <taxon>Eubacteriales</taxon>
        <taxon>Symbiobacteriaceae</taxon>
        <taxon>Symbiobacterium</taxon>
    </lineage>
</organism>
<evidence type="ECO:0000313" key="3">
    <source>
        <dbReference type="Proteomes" id="UP000194267"/>
    </source>
</evidence>
<dbReference type="Gene3D" id="3.40.50.10810">
    <property type="entry name" value="Tandem AAA-ATPase domain"/>
    <property type="match status" value="1"/>
</dbReference>
<sequence length="75" mass="8034">MGLGKTVQLIALLLHEREAGWAAGPTLLVCPVSVLGNWRRELARFAPGLRVLVHHGPGGWASRTSPGRPGPTTWC</sequence>
<dbReference type="InterPro" id="IPR027417">
    <property type="entry name" value="P-loop_NTPase"/>
</dbReference>
<reference evidence="3" key="1">
    <citation type="submission" date="2016-04" db="EMBL/GenBank/DDBJ databases">
        <authorList>
            <person name="Antunes L.P."/>
            <person name="Martins L.F."/>
            <person name="Pereira R.V."/>
            <person name="Thomas A.M."/>
            <person name="Barbosa D."/>
            <person name="Nascimento L."/>
            <person name="Silva G.M."/>
            <person name="Condomitti G.W."/>
            <person name="Digiampietri L.A."/>
            <person name="Lombardi K.C."/>
            <person name="Ramos P.L."/>
            <person name="Quaggio R.B."/>
            <person name="Oliveira J.C."/>
            <person name="Pascon R.C."/>
            <person name="Cruz J.B."/>
            <person name="Silva A.M."/>
            <person name="Setubal J.C."/>
        </authorList>
    </citation>
    <scope>NUCLEOTIDE SEQUENCE [LARGE SCALE GENOMIC DNA]</scope>
</reference>
<dbReference type="Pfam" id="PF00176">
    <property type="entry name" value="SNF2-rel_dom"/>
    <property type="match status" value="1"/>
</dbReference>
<evidence type="ECO:0000313" key="2">
    <source>
        <dbReference type="EMBL" id="OTA41969.1"/>
    </source>
</evidence>
<dbReference type="SUPFAM" id="SSF52540">
    <property type="entry name" value="P-loop containing nucleoside triphosphate hydrolases"/>
    <property type="match status" value="1"/>
</dbReference>
<proteinExistence type="predicted"/>
<evidence type="ECO:0000259" key="1">
    <source>
        <dbReference type="Pfam" id="PF00176"/>
    </source>
</evidence>
<dbReference type="AlphaFoldDB" id="A0A1Y2T6N8"/>
<dbReference type="Proteomes" id="UP000194267">
    <property type="component" value="Unassembled WGS sequence"/>
</dbReference>
<feature type="domain" description="SNF2 N-terminal" evidence="1">
    <location>
        <begin position="1"/>
        <end position="56"/>
    </location>
</feature>
<protein>
    <recommendedName>
        <fullName evidence="1">SNF2 N-terminal domain-containing protein</fullName>
    </recommendedName>
</protein>
<dbReference type="PANTHER" id="PTHR10799">
    <property type="entry name" value="SNF2/RAD54 HELICASE FAMILY"/>
    <property type="match status" value="1"/>
</dbReference>
<accession>A0A1Y2T6N8</accession>
<dbReference type="EMBL" id="LWLV01000132">
    <property type="protein sequence ID" value="OTA41969.1"/>
    <property type="molecule type" value="Genomic_DNA"/>
</dbReference>
<dbReference type="GO" id="GO:0005524">
    <property type="term" value="F:ATP binding"/>
    <property type="evidence" value="ECO:0007669"/>
    <property type="project" value="InterPro"/>
</dbReference>
<name>A0A1Y2T6N8_SYMTR</name>